<dbReference type="SUPFAM" id="SSF51338">
    <property type="entry name" value="Composite domain of metallo-dependent hydrolases"/>
    <property type="match status" value="1"/>
</dbReference>
<keyword evidence="3" id="KW-1185">Reference proteome</keyword>
<dbReference type="Proteomes" id="UP000807353">
    <property type="component" value="Unassembled WGS sequence"/>
</dbReference>
<sequence length="498" mass="53415">MVSTNPTPSPSQDISQLYGAYHILAGQIFDSHACKFVPNQVISVDGVNGTILGVQDHAHFTKPKDEDFIDLRHLTVLPGFVDAHVHLFLHEYSGTSWGDQLTKESLTERSLRAGVHARKTLMAGFTTVRDLGTEGAADADIALRKCLAYPANGKGPIIPGPRYYCTTRAIVSTGSYGPKSTLYPSKSGIEGVTGAEIADGVDGCVMAVRRQIGAGADWIKIYGDYRNRSQISDVSPDIAGTSFPLFNRDELKAMIDTAHSAGVKVAVHTNTASVIETVLELGADTIEHGQDLLDTRRGGDGTDVIRKWTEPGKNTTWVPTLAVFYSIAKLGLPGAAENWEKAKKSFQAVLRQGKTKGAITDGDGIKIVCGGDTGAFPHGENGLEMVMMRKLGAGWDTILRWATLAGWECIRGMEWEGERGKTRVKAIEEGARTGAGGKSALERNVPFGAIRTGWAADLVGIEGVLDGDVDAFEKAILTGVRFVVKGGTVYKRDGKEVL</sequence>
<dbReference type="OrthoDB" id="5595695at2759"/>
<accession>A0A9P5Y436</accession>
<comment type="caution">
    <text evidence="2">The sequence shown here is derived from an EMBL/GenBank/DDBJ whole genome shotgun (WGS) entry which is preliminary data.</text>
</comment>
<evidence type="ECO:0000259" key="1">
    <source>
        <dbReference type="Pfam" id="PF01979"/>
    </source>
</evidence>
<dbReference type="InterPro" id="IPR032466">
    <property type="entry name" value="Metal_Hydrolase"/>
</dbReference>
<organism evidence="2 3">
    <name type="scientific">Collybia nuda</name>
    <dbReference type="NCBI Taxonomy" id="64659"/>
    <lineage>
        <taxon>Eukaryota</taxon>
        <taxon>Fungi</taxon>
        <taxon>Dikarya</taxon>
        <taxon>Basidiomycota</taxon>
        <taxon>Agaricomycotina</taxon>
        <taxon>Agaricomycetes</taxon>
        <taxon>Agaricomycetidae</taxon>
        <taxon>Agaricales</taxon>
        <taxon>Tricholomatineae</taxon>
        <taxon>Clitocybaceae</taxon>
        <taxon>Collybia</taxon>
    </lineage>
</organism>
<dbReference type="InterPro" id="IPR051781">
    <property type="entry name" value="Metallo-dep_Hydrolase"/>
</dbReference>
<dbReference type="Gene3D" id="3.20.20.140">
    <property type="entry name" value="Metal-dependent hydrolases"/>
    <property type="match status" value="1"/>
</dbReference>
<dbReference type="SUPFAM" id="SSF51556">
    <property type="entry name" value="Metallo-dependent hydrolases"/>
    <property type="match status" value="1"/>
</dbReference>
<gene>
    <name evidence="2" type="ORF">BDZ94DRAFT_1322965</name>
</gene>
<dbReference type="AlphaFoldDB" id="A0A9P5Y436"/>
<protein>
    <recommendedName>
        <fullName evidence="1">Amidohydrolase-related domain-containing protein</fullName>
    </recommendedName>
</protein>
<dbReference type="InterPro" id="IPR006680">
    <property type="entry name" value="Amidohydro-rel"/>
</dbReference>
<dbReference type="GO" id="GO:0016810">
    <property type="term" value="F:hydrolase activity, acting on carbon-nitrogen (but not peptide) bonds"/>
    <property type="evidence" value="ECO:0007669"/>
    <property type="project" value="InterPro"/>
</dbReference>
<dbReference type="Pfam" id="PF01979">
    <property type="entry name" value="Amidohydro_1"/>
    <property type="match status" value="1"/>
</dbReference>
<evidence type="ECO:0000313" key="3">
    <source>
        <dbReference type="Proteomes" id="UP000807353"/>
    </source>
</evidence>
<reference evidence="2" key="1">
    <citation type="submission" date="2020-11" db="EMBL/GenBank/DDBJ databases">
        <authorList>
            <consortium name="DOE Joint Genome Institute"/>
            <person name="Ahrendt S."/>
            <person name="Riley R."/>
            <person name="Andreopoulos W."/>
            <person name="Labutti K."/>
            <person name="Pangilinan J."/>
            <person name="Ruiz-Duenas F.J."/>
            <person name="Barrasa J.M."/>
            <person name="Sanchez-Garcia M."/>
            <person name="Camarero S."/>
            <person name="Miyauchi S."/>
            <person name="Serrano A."/>
            <person name="Linde D."/>
            <person name="Babiker R."/>
            <person name="Drula E."/>
            <person name="Ayuso-Fernandez I."/>
            <person name="Pacheco R."/>
            <person name="Padilla G."/>
            <person name="Ferreira P."/>
            <person name="Barriuso J."/>
            <person name="Kellner H."/>
            <person name="Castanera R."/>
            <person name="Alfaro M."/>
            <person name="Ramirez L."/>
            <person name="Pisabarro A.G."/>
            <person name="Kuo A."/>
            <person name="Tritt A."/>
            <person name="Lipzen A."/>
            <person name="He G."/>
            <person name="Yan M."/>
            <person name="Ng V."/>
            <person name="Cullen D."/>
            <person name="Martin F."/>
            <person name="Rosso M.-N."/>
            <person name="Henrissat B."/>
            <person name="Hibbett D."/>
            <person name="Martinez A.T."/>
            <person name="Grigoriev I.V."/>
        </authorList>
    </citation>
    <scope>NUCLEOTIDE SEQUENCE</scope>
    <source>
        <strain evidence="2">CBS 247.69</strain>
    </source>
</reference>
<feature type="domain" description="Amidohydrolase-related" evidence="1">
    <location>
        <begin position="75"/>
        <end position="409"/>
    </location>
</feature>
<evidence type="ECO:0000313" key="2">
    <source>
        <dbReference type="EMBL" id="KAF9461895.1"/>
    </source>
</evidence>
<dbReference type="PANTHER" id="PTHR43135">
    <property type="entry name" value="ALPHA-D-RIBOSE 1-METHYLPHOSPHONATE 5-TRIPHOSPHATE DIPHOSPHATASE"/>
    <property type="match status" value="1"/>
</dbReference>
<proteinExistence type="predicted"/>
<dbReference type="InterPro" id="IPR011059">
    <property type="entry name" value="Metal-dep_hydrolase_composite"/>
</dbReference>
<dbReference type="EMBL" id="MU150277">
    <property type="protein sequence ID" value="KAF9461895.1"/>
    <property type="molecule type" value="Genomic_DNA"/>
</dbReference>
<name>A0A9P5Y436_9AGAR</name>
<dbReference type="PANTHER" id="PTHR43135:SF3">
    <property type="entry name" value="ALPHA-D-RIBOSE 1-METHYLPHOSPHONATE 5-TRIPHOSPHATE DIPHOSPHATASE"/>
    <property type="match status" value="1"/>
</dbReference>